<protein>
    <submittedName>
        <fullName evidence="1">Uncharacterized protein</fullName>
    </submittedName>
</protein>
<evidence type="ECO:0000313" key="1">
    <source>
        <dbReference type="EMBL" id="MCK8143179.1"/>
    </source>
</evidence>
<keyword evidence="2" id="KW-1185">Reference proteome</keyword>
<sequence length="83" mass="9827">MRKILIIPENLLEMGFQKLKGDDFDCGGFYTWFAFYKNGNELHITYEFDKDGNFTNGYVEFNGEVLKGREIKEQDIKFLIELM</sequence>
<dbReference type="Proteomes" id="UP001139260">
    <property type="component" value="Unassembled WGS sequence"/>
</dbReference>
<dbReference type="AlphaFoldDB" id="A0A9X1XTW4"/>
<dbReference type="EMBL" id="JALNUB010000013">
    <property type="protein sequence ID" value="MCK8143179.1"/>
    <property type="molecule type" value="Genomic_DNA"/>
</dbReference>
<dbReference type="RefSeq" id="WP_248429205.1">
    <property type="nucleotide sequence ID" value="NZ_JALNUB010000013.1"/>
</dbReference>
<accession>A0A9X1XTW4</accession>
<reference evidence="1" key="1">
    <citation type="submission" date="2022-04" db="EMBL/GenBank/DDBJ databases">
        <title>Flavobacterium pygoscelis sp. nov. isolated from Chinstrap chick (Pygoscelis antarcticus).</title>
        <authorList>
            <person name="Irgang R."/>
            <person name="Poblete-Morales M."/>
            <person name="Avendano-Herrera R."/>
        </authorList>
    </citation>
    <scope>NUCLEOTIDE SEQUENCE</scope>
    <source>
        <strain evidence="1">I-SCBP12n</strain>
    </source>
</reference>
<evidence type="ECO:0000313" key="2">
    <source>
        <dbReference type="Proteomes" id="UP001139260"/>
    </source>
</evidence>
<comment type="caution">
    <text evidence="1">The sequence shown here is derived from an EMBL/GenBank/DDBJ whole genome shotgun (WGS) entry which is preliminary data.</text>
</comment>
<organism evidence="1 2">
    <name type="scientific">Flavobacterium pygoscelis</name>
    <dbReference type="NCBI Taxonomy" id="2893176"/>
    <lineage>
        <taxon>Bacteria</taxon>
        <taxon>Pseudomonadati</taxon>
        <taxon>Bacteroidota</taxon>
        <taxon>Flavobacteriia</taxon>
        <taxon>Flavobacteriales</taxon>
        <taxon>Flavobacteriaceae</taxon>
        <taxon>Flavobacterium</taxon>
    </lineage>
</organism>
<name>A0A9X1XTW4_9FLAO</name>
<proteinExistence type="predicted"/>
<gene>
    <name evidence="1" type="ORF">MW871_14915</name>
</gene>